<reference evidence="11 12" key="1">
    <citation type="submission" date="2013-09" db="EMBL/GenBank/DDBJ databases">
        <authorList>
            <person name="Zeng Z."/>
            <person name="Chen C."/>
        </authorList>
    </citation>
    <scope>NUCLEOTIDE SEQUENCE [LARGE SCALE GENOMIC DNA]</scope>
    <source>
        <strain evidence="11 12">F44-8</strain>
    </source>
</reference>
<dbReference type="SMART" id="SM00342">
    <property type="entry name" value="HTH_ARAC"/>
    <property type="match status" value="1"/>
</dbReference>
<dbReference type="Pfam" id="PF07495">
    <property type="entry name" value="Y_Y_Y"/>
    <property type="match status" value="1"/>
</dbReference>
<dbReference type="FunFam" id="2.60.40.10:FF:000791">
    <property type="entry name" value="Two-component system sensor histidine kinase/response regulator"/>
    <property type="match status" value="1"/>
</dbReference>
<proteinExistence type="predicted"/>
<dbReference type="Pfam" id="PF07494">
    <property type="entry name" value="Reg_prop"/>
    <property type="match status" value="2"/>
</dbReference>
<dbReference type="SMART" id="SM00387">
    <property type="entry name" value="HATPase_c"/>
    <property type="match status" value="1"/>
</dbReference>
<dbReference type="Gene3D" id="2.130.10.10">
    <property type="entry name" value="YVTN repeat-like/Quinoprotein amine dehydrogenase"/>
    <property type="match status" value="3"/>
</dbReference>
<dbReference type="STRING" id="1406840.Q763_14750"/>
<dbReference type="InterPro" id="IPR011110">
    <property type="entry name" value="Reg_prop"/>
</dbReference>
<gene>
    <name evidence="11" type="ORF">Q763_14750</name>
</gene>
<dbReference type="PRINTS" id="PR00344">
    <property type="entry name" value="BCTRLSENSOR"/>
</dbReference>
<dbReference type="CDD" id="cd00075">
    <property type="entry name" value="HATPase"/>
    <property type="match status" value="1"/>
</dbReference>
<evidence type="ECO:0000256" key="2">
    <source>
        <dbReference type="ARBA" id="ARBA00012438"/>
    </source>
</evidence>
<organism evidence="11 12">
    <name type="scientific">Flavobacterium beibuense F44-8</name>
    <dbReference type="NCBI Taxonomy" id="1406840"/>
    <lineage>
        <taxon>Bacteria</taxon>
        <taxon>Pseudomonadati</taxon>
        <taxon>Bacteroidota</taxon>
        <taxon>Flavobacteriia</taxon>
        <taxon>Flavobacteriales</taxon>
        <taxon>Flavobacteriaceae</taxon>
        <taxon>Flavobacterium</taxon>
    </lineage>
</organism>
<dbReference type="InterPro" id="IPR001789">
    <property type="entry name" value="Sig_transdc_resp-reg_receiver"/>
</dbReference>
<dbReference type="FunFam" id="1.10.287.130:FF:000045">
    <property type="entry name" value="Two-component system sensor histidine kinase/response regulator"/>
    <property type="match status" value="1"/>
</dbReference>
<accession>A0A0A2LGW7</accession>
<dbReference type="CDD" id="cd00082">
    <property type="entry name" value="HisKA"/>
    <property type="match status" value="1"/>
</dbReference>
<dbReference type="PANTHER" id="PTHR43547">
    <property type="entry name" value="TWO-COMPONENT HISTIDINE KINASE"/>
    <property type="match status" value="1"/>
</dbReference>
<dbReference type="eggNOG" id="COG0745">
    <property type="taxonomic scope" value="Bacteria"/>
</dbReference>
<dbReference type="Gene3D" id="2.60.40.10">
    <property type="entry name" value="Immunoglobulins"/>
    <property type="match status" value="1"/>
</dbReference>
<dbReference type="Gene3D" id="3.40.50.2300">
    <property type="match status" value="1"/>
</dbReference>
<dbReference type="Pfam" id="PF12833">
    <property type="entry name" value="HTH_18"/>
    <property type="match status" value="1"/>
</dbReference>
<evidence type="ECO:0000259" key="8">
    <source>
        <dbReference type="PROSITE" id="PS01124"/>
    </source>
</evidence>
<keyword evidence="3 7" id="KW-0597">Phosphoprotein</keyword>
<dbReference type="Gene3D" id="3.30.565.10">
    <property type="entry name" value="Histidine kinase-like ATPase, C-terminal domain"/>
    <property type="match status" value="1"/>
</dbReference>
<keyword evidence="6" id="KW-0804">Transcription</keyword>
<evidence type="ECO:0000256" key="3">
    <source>
        <dbReference type="ARBA" id="ARBA00022553"/>
    </source>
</evidence>
<evidence type="ECO:0000256" key="4">
    <source>
        <dbReference type="ARBA" id="ARBA00023015"/>
    </source>
</evidence>
<name>A0A0A2LGW7_9FLAO</name>
<dbReference type="PROSITE" id="PS01124">
    <property type="entry name" value="HTH_ARAC_FAMILY_2"/>
    <property type="match status" value="1"/>
</dbReference>
<dbReference type="CDD" id="cd17574">
    <property type="entry name" value="REC_OmpR"/>
    <property type="match status" value="1"/>
</dbReference>
<dbReference type="PROSITE" id="PS50110">
    <property type="entry name" value="RESPONSE_REGULATORY"/>
    <property type="match status" value="1"/>
</dbReference>
<comment type="caution">
    <text evidence="11">The sequence shown here is derived from an EMBL/GenBank/DDBJ whole genome shotgun (WGS) entry which is preliminary data.</text>
</comment>
<dbReference type="InterPro" id="IPR015943">
    <property type="entry name" value="WD40/YVTN_repeat-like_dom_sf"/>
</dbReference>
<dbReference type="PROSITE" id="PS00041">
    <property type="entry name" value="HTH_ARAC_FAMILY_1"/>
    <property type="match status" value="1"/>
</dbReference>
<dbReference type="Pfam" id="PF00512">
    <property type="entry name" value="HisKA"/>
    <property type="match status" value="1"/>
</dbReference>
<dbReference type="SUPFAM" id="SSF46689">
    <property type="entry name" value="Homeodomain-like"/>
    <property type="match status" value="1"/>
</dbReference>
<dbReference type="GO" id="GO:0000155">
    <property type="term" value="F:phosphorelay sensor kinase activity"/>
    <property type="evidence" value="ECO:0007669"/>
    <property type="project" value="InterPro"/>
</dbReference>
<evidence type="ECO:0000313" key="11">
    <source>
        <dbReference type="EMBL" id="KGO79134.1"/>
    </source>
</evidence>
<evidence type="ECO:0000256" key="1">
    <source>
        <dbReference type="ARBA" id="ARBA00000085"/>
    </source>
</evidence>
<dbReference type="InterPro" id="IPR018062">
    <property type="entry name" value="HTH_AraC-typ_CS"/>
</dbReference>
<dbReference type="Pfam" id="PF02518">
    <property type="entry name" value="HATPase_c"/>
    <property type="match status" value="1"/>
</dbReference>
<dbReference type="SMART" id="SM00388">
    <property type="entry name" value="HisKA"/>
    <property type="match status" value="1"/>
</dbReference>
<dbReference type="PROSITE" id="PS50109">
    <property type="entry name" value="HIS_KIN"/>
    <property type="match status" value="1"/>
</dbReference>
<evidence type="ECO:0000259" key="9">
    <source>
        <dbReference type="PROSITE" id="PS50109"/>
    </source>
</evidence>
<dbReference type="InterPro" id="IPR009057">
    <property type="entry name" value="Homeodomain-like_sf"/>
</dbReference>
<comment type="catalytic activity">
    <reaction evidence="1">
        <text>ATP + protein L-histidine = ADP + protein N-phospho-L-histidine.</text>
        <dbReference type="EC" id="2.7.13.3"/>
    </reaction>
</comment>
<dbReference type="Proteomes" id="UP000030129">
    <property type="component" value="Unassembled WGS sequence"/>
</dbReference>
<evidence type="ECO:0000259" key="10">
    <source>
        <dbReference type="PROSITE" id="PS50110"/>
    </source>
</evidence>
<dbReference type="InterPro" id="IPR003594">
    <property type="entry name" value="HATPase_dom"/>
</dbReference>
<keyword evidence="4" id="KW-0805">Transcription regulation</keyword>
<dbReference type="GO" id="GO:0003700">
    <property type="term" value="F:DNA-binding transcription factor activity"/>
    <property type="evidence" value="ECO:0007669"/>
    <property type="project" value="InterPro"/>
</dbReference>
<dbReference type="SUPFAM" id="SSF55874">
    <property type="entry name" value="ATPase domain of HSP90 chaperone/DNA topoisomerase II/histidine kinase"/>
    <property type="match status" value="1"/>
</dbReference>
<dbReference type="EC" id="2.7.13.3" evidence="2"/>
<dbReference type="Gene3D" id="1.10.287.130">
    <property type="match status" value="1"/>
</dbReference>
<dbReference type="EMBL" id="JRLV01000020">
    <property type="protein sequence ID" value="KGO79134.1"/>
    <property type="molecule type" value="Genomic_DNA"/>
</dbReference>
<evidence type="ECO:0000256" key="5">
    <source>
        <dbReference type="ARBA" id="ARBA00023125"/>
    </source>
</evidence>
<feature type="domain" description="Histidine kinase" evidence="9">
    <location>
        <begin position="815"/>
        <end position="1031"/>
    </location>
</feature>
<dbReference type="eggNOG" id="COG3292">
    <property type="taxonomic scope" value="Bacteria"/>
</dbReference>
<dbReference type="Pfam" id="PF00072">
    <property type="entry name" value="Response_reg"/>
    <property type="match status" value="1"/>
</dbReference>
<dbReference type="InterPro" id="IPR011123">
    <property type="entry name" value="Y_Y_Y"/>
</dbReference>
<dbReference type="InterPro" id="IPR003661">
    <property type="entry name" value="HisK_dim/P_dom"/>
</dbReference>
<feature type="domain" description="HTH araC/xylS-type" evidence="8">
    <location>
        <begin position="1207"/>
        <end position="1305"/>
    </location>
</feature>
<dbReference type="InterPro" id="IPR036097">
    <property type="entry name" value="HisK_dim/P_sf"/>
</dbReference>
<feature type="modified residue" description="4-aspartylphosphate" evidence="7">
    <location>
        <position position="1106"/>
    </location>
</feature>
<dbReference type="InterPro" id="IPR018060">
    <property type="entry name" value="HTH_AraC"/>
</dbReference>
<protein>
    <recommendedName>
        <fullName evidence="2">histidine kinase</fullName>
        <ecNumber evidence="2">2.7.13.3</ecNumber>
    </recommendedName>
</protein>
<dbReference type="SUPFAM" id="SSF52172">
    <property type="entry name" value="CheY-like"/>
    <property type="match status" value="1"/>
</dbReference>
<dbReference type="InterPro" id="IPR013783">
    <property type="entry name" value="Ig-like_fold"/>
</dbReference>
<evidence type="ECO:0000256" key="7">
    <source>
        <dbReference type="PROSITE-ProRule" id="PRU00169"/>
    </source>
</evidence>
<keyword evidence="5" id="KW-0238">DNA-binding</keyword>
<keyword evidence="12" id="KW-1185">Reference proteome</keyword>
<dbReference type="SMART" id="SM00448">
    <property type="entry name" value="REC"/>
    <property type="match status" value="1"/>
</dbReference>
<dbReference type="InterPro" id="IPR011006">
    <property type="entry name" value="CheY-like_superfamily"/>
</dbReference>
<dbReference type="RefSeq" id="WP_035135577.1">
    <property type="nucleotide sequence ID" value="NZ_JRLV01000020.1"/>
</dbReference>
<evidence type="ECO:0000313" key="12">
    <source>
        <dbReference type="Proteomes" id="UP000030129"/>
    </source>
</evidence>
<dbReference type="InterPro" id="IPR004358">
    <property type="entry name" value="Sig_transdc_His_kin-like_C"/>
</dbReference>
<dbReference type="InterPro" id="IPR005467">
    <property type="entry name" value="His_kinase_dom"/>
</dbReference>
<dbReference type="GO" id="GO:0043565">
    <property type="term" value="F:sequence-specific DNA binding"/>
    <property type="evidence" value="ECO:0007669"/>
    <property type="project" value="InterPro"/>
</dbReference>
<dbReference type="PANTHER" id="PTHR43547:SF2">
    <property type="entry name" value="HYBRID SIGNAL TRANSDUCTION HISTIDINE KINASE C"/>
    <property type="match status" value="1"/>
</dbReference>
<sequence>MKELIKKIAPLFLLFPCILFSQNIRHISVSDGLPQSFVSGIVEDKDGFIWVSTHNGLARYDGHQFKIFQNKPNDTTSISSNFITQCIKDKHNNLWLRYDSGAIDVFDMASHKINHILTTDFLDYNKLAIYRRGWQAASDCSFWFAGKENTVFNFMLPEKGQEKAKVSQYEFNDTTVLTLMEDSKKNMWVLTYKGLSLYNASQKKFEKFELHYNTDFNNNFDFGEEVPRITERKNGELIWLDRNNLYFFDTTKKTYSKLSLPEKASFNGKLLTEAPDGKVYFQINKTIYSYDDKRGIEKSTYIDGINDRDTQALLVDGSGLLWLGANTGGIYQIDFQIDFDVFKYNKDFAVDLLEKELGISVYNFFNISATDRGLLPPAYYLRSVHDGKRGITWIAMNRTVGYFDDSDKKPQKLPVLPTEVYGEFIPIKGITLSNDNRLIVIDEDNNIYGCKKDMSGWEKLFTTQQVKNTLGFIAYPSGILARDNKLWVTTEYSGLLHIDVKKGTIEHFAKDEPNSLPVNKLYGIMPDRKQTNLFWIATSQGLLSFDSNTHKTKLYSVEDGLPDNIIYSVLTDSEDYVWMGTNKGLCRFDPKSLEVRTFTERHGLPCYEFNRFHQFSFPDGKIAFGGIESGVVFNPLSITNDLYNPNTAITGIKINNEPFTGESAEAENTITSIDLPYNQNTLSVEYAALEFSQPQDIQYRYRLKGYDNDWIIAGKKREAIYTKVPPGNYQFEVNATNTTGKWSTKIKAIAIRISPPWWKTWWAFTLYIIATVALTVLFITYSIKQGLVKNEILLKQKEAQQLREMDEVKSRFFSNITHELRTPLTLIMGPAEQLKNIDDKNQQEQLLSIISKNANSLLNLTNQLLDIAKLEAGALKPYMLWGDIVTAVKQVINVFSEEASAKNNEVVFEGPQTAEYFFAPDILERILYNLLSNALKYSYIGDKVFVRLIETDSGIALEVQDTGRGIPKEEQPNIFNRFYHIDGEKKEIGTGIGLSLVKELVELQEGAITFTSSDTQQNHGTLFTVSLPYKKAAETVTAIPELQVVEDENTEASSDKPVILLVEDNKELAVFIEGSLKSHYYVHHALDGRAGIDLALSIMPDLILSDVLMEGMDGFEMCKYLKSDINTSHIPAILLTAKSDLGSKLEGLSYGADDYITKPFNISELLLRIENRLELQNKQRNFLYKQLQLLPQETEQEITAAEDPFLQKMYDVIDSRLDDETFSVEELASSLNMSRTSLHRKIKSITNMSTGEIVKVYRLKKAVSLLHENYNISEVAYKTGFGSPSYFTKCFKEIYSLTPTEYIQKNAG</sequence>
<dbReference type="SUPFAM" id="SSF47384">
    <property type="entry name" value="Homodimeric domain of signal transducing histidine kinase"/>
    <property type="match status" value="1"/>
</dbReference>
<dbReference type="InterPro" id="IPR036890">
    <property type="entry name" value="HATPase_C_sf"/>
</dbReference>
<dbReference type="eggNOG" id="COG5002">
    <property type="taxonomic scope" value="Bacteria"/>
</dbReference>
<evidence type="ECO:0000256" key="6">
    <source>
        <dbReference type="ARBA" id="ARBA00023163"/>
    </source>
</evidence>
<dbReference type="SUPFAM" id="SSF63829">
    <property type="entry name" value="Calcium-dependent phosphotriesterase"/>
    <property type="match status" value="2"/>
</dbReference>
<dbReference type="Gene3D" id="1.10.10.60">
    <property type="entry name" value="Homeodomain-like"/>
    <property type="match status" value="1"/>
</dbReference>
<feature type="domain" description="Response regulatory" evidence="10">
    <location>
        <begin position="1058"/>
        <end position="1173"/>
    </location>
</feature>